<comment type="cofactor">
    <cofactor evidence="11 12">
        <name>FMNH2</name>
        <dbReference type="ChEBI" id="CHEBI:57618"/>
    </cofactor>
    <text evidence="11 12">Reduced FMN (FMNH(2)).</text>
</comment>
<feature type="binding site" evidence="11">
    <location>
        <position position="340"/>
    </location>
    <ligand>
        <name>FMN</name>
        <dbReference type="ChEBI" id="CHEBI:58210"/>
    </ligand>
</feature>
<evidence type="ECO:0000256" key="10">
    <source>
        <dbReference type="ARBA" id="ARBA00023239"/>
    </source>
</evidence>
<evidence type="ECO:0000256" key="5">
    <source>
        <dbReference type="ARBA" id="ARBA00022630"/>
    </source>
</evidence>
<dbReference type="AlphaFoldDB" id="A0A031FZU8"/>
<evidence type="ECO:0000256" key="4">
    <source>
        <dbReference type="ARBA" id="ARBA00022605"/>
    </source>
</evidence>
<dbReference type="HAMAP" id="MF_00300">
    <property type="entry name" value="Chorismate_synth"/>
    <property type="match status" value="1"/>
</dbReference>
<comment type="caution">
    <text evidence="13">The sequence shown here is derived from an EMBL/GenBank/DDBJ whole genome shotgun (WGS) entry which is preliminary data.</text>
</comment>
<dbReference type="PROSITE" id="PS00789">
    <property type="entry name" value="CHORISMATE_SYNTHASE_3"/>
    <property type="match status" value="1"/>
</dbReference>
<keyword evidence="14" id="KW-1185">Reference proteome</keyword>
<dbReference type="NCBIfam" id="TIGR00033">
    <property type="entry name" value="aroC"/>
    <property type="match status" value="1"/>
</dbReference>
<keyword evidence="10 11" id="KW-0456">Lyase</keyword>
<evidence type="ECO:0000313" key="13">
    <source>
        <dbReference type="EMBL" id="EZP29736.1"/>
    </source>
</evidence>
<accession>A0A031FZU8</accession>
<evidence type="ECO:0000256" key="6">
    <source>
        <dbReference type="ARBA" id="ARBA00022643"/>
    </source>
</evidence>
<feature type="binding site" evidence="11">
    <location>
        <begin position="255"/>
        <end position="256"/>
    </location>
    <ligand>
        <name>FMN</name>
        <dbReference type="ChEBI" id="CHEBI:58210"/>
    </ligand>
</feature>
<dbReference type="PROSITE" id="PS00788">
    <property type="entry name" value="CHORISMATE_SYNTHASE_2"/>
    <property type="match status" value="1"/>
</dbReference>
<dbReference type="PATRIC" id="fig|273677.3.peg.349"/>
<dbReference type="PANTHER" id="PTHR21085:SF0">
    <property type="entry name" value="CHORISMATE SYNTHASE"/>
    <property type="match status" value="1"/>
</dbReference>
<protein>
    <recommendedName>
        <fullName evidence="3 11">Chorismate synthase</fullName>
        <shortName evidence="11">CS</shortName>
        <ecNumber evidence="3 11">4.2.3.5</ecNumber>
    </recommendedName>
    <alternativeName>
        <fullName evidence="11">5-enolpyruvylshikimate-3-phosphate phospholyase</fullName>
    </alternativeName>
</protein>
<dbReference type="GO" id="GO:0008652">
    <property type="term" value="P:amino acid biosynthetic process"/>
    <property type="evidence" value="ECO:0007669"/>
    <property type="project" value="UniProtKB-KW"/>
</dbReference>
<keyword evidence="9 11" id="KW-0057">Aromatic amino acid biosynthesis</keyword>
<dbReference type="InterPro" id="IPR020541">
    <property type="entry name" value="Chorismate_synthase_CS"/>
</dbReference>
<dbReference type="NCBIfam" id="NF003793">
    <property type="entry name" value="PRK05382.1"/>
    <property type="match status" value="1"/>
</dbReference>
<dbReference type="RefSeq" id="WP_036308946.1">
    <property type="nucleotide sequence ID" value="NZ_JFYO01000001.1"/>
</dbReference>
<evidence type="ECO:0000256" key="8">
    <source>
        <dbReference type="ARBA" id="ARBA00022857"/>
    </source>
</evidence>
<dbReference type="GO" id="GO:0004107">
    <property type="term" value="F:chorismate synthase activity"/>
    <property type="evidence" value="ECO:0007669"/>
    <property type="project" value="UniProtKB-UniRule"/>
</dbReference>
<name>A0A031FZU8_9MICO</name>
<keyword evidence="6 11" id="KW-0288">FMN</keyword>
<dbReference type="EMBL" id="JFYO01000001">
    <property type="protein sequence ID" value="EZP29736.1"/>
    <property type="molecule type" value="Genomic_DNA"/>
</dbReference>
<feature type="binding site" evidence="11">
    <location>
        <position position="299"/>
    </location>
    <ligand>
        <name>FMN</name>
        <dbReference type="ChEBI" id="CHEBI:58210"/>
    </ligand>
</feature>
<dbReference type="Gene3D" id="3.60.150.10">
    <property type="entry name" value="Chorismate synthase AroC"/>
    <property type="match status" value="1"/>
</dbReference>
<feature type="binding site" evidence="11">
    <location>
        <position position="40"/>
    </location>
    <ligand>
        <name>NADP(+)</name>
        <dbReference type="ChEBI" id="CHEBI:58349"/>
    </ligand>
</feature>
<sequence length="408" mass="43103">MLRVLTAGESHGPELVAIMEGLPSGVPVSLDAIRADLARRKLGYGRGSRMKFEEDELNLSGGVRHGLSLGSPIALRIGNTEWPKWIEVMNPEPTELSERSRGRGAALTRPRPGHADLVGMQKYDFDEARPILERASARETAARVALGAIARGFLSELGIRLVSHTLSIGPVQVPEGSELPGPDDVDALDADPLRCFDAATSERMVAEVDAAKKDGDTLGGIVEVLAYGLPPGLGSHVHWDRRLDGKLAQALMSIQAIKGVEVGDGFETTRRRGSAAHDELFVTTDGITRASDRAGGTEGGMSTGTVLRVRAGMKPIATIPHALRTVDVATGETAAAHHQRSDVCAVPAAGVVAEAMVAIVLADAVLEKFGGDSIRETRRNVETFLAAIPETLKTTPASEAALLAHDLA</sequence>
<dbReference type="GO" id="GO:0010181">
    <property type="term" value="F:FMN binding"/>
    <property type="evidence" value="ECO:0007669"/>
    <property type="project" value="TreeGrafter"/>
</dbReference>
<dbReference type="UniPathway" id="UPA00053">
    <property type="reaction ID" value="UER00090"/>
</dbReference>
<dbReference type="Proteomes" id="UP000024001">
    <property type="component" value="Unassembled WGS sequence"/>
</dbReference>
<feature type="binding site" evidence="11">
    <location>
        <begin position="314"/>
        <end position="318"/>
    </location>
    <ligand>
        <name>FMN</name>
        <dbReference type="ChEBI" id="CHEBI:58210"/>
    </ligand>
</feature>
<dbReference type="InterPro" id="IPR035904">
    <property type="entry name" value="Chorismate_synth_AroC_sf"/>
</dbReference>
<evidence type="ECO:0000256" key="12">
    <source>
        <dbReference type="RuleBase" id="RU000605"/>
    </source>
</evidence>
<organism evidence="13 14">
    <name type="scientific">Microbacterium oleivorans</name>
    <dbReference type="NCBI Taxonomy" id="273677"/>
    <lineage>
        <taxon>Bacteria</taxon>
        <taxon>Bacillati</taxon>
        <taxon>Actinomycetota</taxon>
        <taxon>Actinomycetes</taxon>
        <taxon>Micrococcales</taxon>
        <taxon>Microbacteriaceae</taxon>
        <taxon>Microbacterium</taxon>
    </lineage>
</organism>
<dbReference type="SUPFAM" id="SSF103263">
    <property type="entry name" value="Chorismate synthase, AroC"/>
    <property type="match status" value="1"/>
</dbReference>
<evidence type="ECO:0000256" key="2">
    <source>
        <dbReference type="ARBA" id="ARBA00008014"/>
    </source>
</evidence>
<dbReference type="CDD" id="cd07304">
    <property type="entry name" value="Chorismate_synthase"/>
    <property type="match status" value="1"/>
</dbReference>
<keyword evidence="8 11" id="KW-0521">NADP</keyword>
<evidence type="ECO:0000256" key="9">
    <source>
        <dbReference type="ARBA" id="ARBA00023141"/>
    </source>
</evidence>
<dbReference type="PIRSF" id="PIRSF001456">
    <property type="entry name" value="Chorismate_synth"/>
    <property type="match status" value="1"/>
</dbReference>
<comment type="function">
    <text evidence="11">Catalyzes the anti-1,4-elimination of the C-3 phosphate and the C-6 proR hydrogen from 5-enolpyruvylshikimate-3-phosphate (EPSP) to yield chorismate, which is the branch point compound that serves as the starting substrate for the three terminal pathways of aromatic amino acid biosynthesis. This reaction introduces a second double bond into the aromatic ring system.</text>
</comment>
<dbReference type="EC" id="4.2.3.5" evidence="3 11"/>
<gene>
    <name evidence="11 13" type="primary">aroC</name>
    <name evidence="13" type="ORF">BW34_00360</name>
</gene>
<keyword evidence="5 11" id="KW-0285">Flavoprotein</keyword>
<comment type="catalytic activity">
    <reaction evidence="11 12">
        <text>5-O-(1-carboxyvinyl)-3-phosphoshikimate = chorismate + phosphate</text>
        <dbReference type="Rhea" id="RHEA:21020"/>
        <dbReference type="ChEBI" id="CHEBI:29748"/>
        <dbReference type="ChEBI" id="CHEBI:43474"/>
        <dbReference type="ChEBI" id="CHEBI:57701"/>
        <dbReference type="EC" id="4.2.3.5"/>
    </reaction>
</comment>
<dbReference type="PROSITE" id="PS00787">
    <property type="entry name" value="CHORISMATE_SYNTHASE_1"/>
    <property type="match status" value="1"/>
</dbReference>
<dbReference type="FunFam" id="3.60.150.10:FF:000002">
    <property type="entry name" value="Chorismate synthase"/>
    <property type="match status" value="1"/>
</dbReference>
<feature type="binding site" evidence="11">
    <location>
        <begin position="134"/>
        <end position="136"/>
    </location>
    <ligand>
        <name>FMN</name>
        <dbReference type="ChEBI" id="CHEBI:58210"/>
    </ligand>
</feature>
<dbReference type="eggNOG" id="COG0082">
    <property type="taxonomic scope" value="Bacteria"/>
</dbReference>
<dbReference type="OrthoDB" id="9771806at2"/>
<evidence type="ECO:0000313" key="14">
    <source>
        <dbReference type="Proteomes" id="UP000024001"/>
    </source>
</evidence>
<keyword evidence="4 11" id="KW-0028">Amino-acid biosynthesis</keyword>
<dbReference type="Pfam" id="PF01264">
    <property type="entry name" value="Chorismate_synt"/>
    <property type="match status" value="1"/>
</dbReference>
<evidence type="ECO:0000256" key="11">
    <source>
        <dbReference type="HAMAP-Rule" id="MF_00300"/>
    </source>
</evidence>
<reference evidence="13 14" key="1">
    <citation type="submission" date="2014-03" db="EMBL/GenBank/DDBJ databases">
        <title>Draft Genome Sequences of 13 Willow Endophytes.</title>
        <authorList>
            <person name="Gan H.Y."/>
            <person name="Gan H.M."/>
            <person name="Savka M.A."/>
            <person name="Hudson A.O."/>
        </authorList>
    </citation>
    <scope>NUCLEOTIDE SEQUENCE [LARGE SCALE GENOMIC DNA]</scope>
    <source>
        <strain evidence="13 14">RIT293</strain>
    </source>
</reference>
<keyword evidence="7 11" id="KW-0274">FAD</keyword>
<dbReference type="GO" id="GO:0009073">
    <property type="term" value="P:aromatic amino acid family biosynthetic process"/>
    <property type="evidence" value="ECO:0007669"/>
    <property type="project" value="UniProtKB-KW"/>
</dbReference>
<evidence type="ECO:0000256" key="3">
    <source>
        <dbReference type="ARBA" id="ARBA00013036"/>
    </source>
</evidence>
<dbReference type="PANTHER" id="PTHR21085">
    <property type="entry name" value="CHORISMATE SYNTHASE"/>
    <property type="match status" value="1"/>
</dbReference>
<feature type="binding site" evidence="11">
    <location>
        <position position="46"/>
    </location>
    <ligand>
        <name>NADP(+)</name>
        <dbReference type="ChEBI" id="CHEBI:58349"/>
    </ligand>
</feature>
<comment type="pathway">
    <text evidence="1 11 12">Metabolic intermediate biosynthesis; chorismate biosynthesis; chorismate from D-erythrose 4-phosphate and phosphoenolpyruvate: step 7/7.</text>
</comment>
<comment type="similarity">
    <text evidence="2 11 12">Belongs to the chorismate synthase family.</text>
</comment>
<dbReference type="InterPro" id="IPR000453">
    <property type="entry name" value="Chorismate_synth"/>
</dbReference>
<evidence type="ECO:0000256" key="7">
    <source>
        <dbReference type="ARBA" id="ARBA00022827"/>
    </source>
</evidence>
<evidence type="ECO:0000256" key="1">
    <source>
        <dbReference type="ARBA" id="ARBA00005044"/>
    </source>
</evidence>
<dbReference type="GO" id="GO:0009423">
    <property type="term" value="P:chorismate biosynthetic process"/>
    <property type="evidence" value="ECO:0007669"/>
    <property type="project" value="UniProtKB-UniRule"/>
</dbReference>
<comment type="subunit">
    <text evidence="11">Homotetramer.</text>
</comment>
<proteinExistence type="inferred from homology"/>
<dbReference type="GO" id="GO:0005829">
    <property type="term" value="C:cytosol"/>
    <property type="evidence" value="ECO:0007669"/>
    <property type="project" value="TreeGrafter"/>
</dbReference>